<evidence type="ECO:0000313" key="1">
    <source>
        <dbReference type="EMBL" id="CZU16112.1"/>
    </source>
</evidence>
<dbReference type="EMBL" id="FJXR01000001">
    <property type="protein sequence ID" value="CZU16112.1"/>
    <property type="molecule type" value="Genomic_DNA"/>
</dbReference>
<gene>
    <name evidence="1" type="primary">ynfN</name>
    <name evidence="1" type="ORF">SAMEA2273318_00004</name>
</gene>
<organism evidence="1 2">
    <name type="scientific">Enterobacter cloacae</name>
    <dbReference type="NCBI Taxonomy" id="550"/>
    <lineage>
        <taxon>Bacteria</taxon>
        <taxon>Pseudomonadati</taxon>
        <taxon>Pseudomonadota</taxon>
        <taxon>Gammaproteobacteria</taxon>
        <taxon>Enterobacterales</taxon>
        <taxon>Enterobacteriaceae</taxon>
        <taxon>Enterobacter</taxon>
        <taxon>Enterobacter cloacae complex</taxon>
    </lineage>
</organism>
<dbReference type="Proteomes" id="UP000076008">
    <property type="component" value="Unassembled WGS sequence"/>
</dbReference>
<sequence length="75" mass="8262">MKNVIVFFNGKPGKVVTVQQGVTSVRQEYPGGEEIYLQIMSAGFPSLTGDRSFVYVASDRELTSQKILDAAKNHL</sequence>
<protein>
    <submittedName>
        <fullName evidence="1">Protein YnfN</fullName>
    </submittedName>
</protein>
<evidence type="ECO:0000313" key="2">
    <source>
        <dbReference type="Proteomes" id="UP000076008"/>
    </source>
</evidence>
<dbReference type="RefSeq" id="WP_063142633.1">
    <property type="nucleotide sequence ID" value="NZ_FJXR01000001.1"/>
</dbReference>
<accession>A0A144A8N6</accession>
<dbReference type="AlphaFoldDB" id="A0A144A8N6"/>
<proteinExistence type="predicted"/>
<name>A0A144A8N6_ENTCL</name>
<reference evidence="1 2" key="1">
    <citation type="submission" date="2016-03" db="EMBL/GenBank/DDBJ databases">
        <authorList>
            <consortium name="Pathogen Informatics"/>
        </authorList>
    </citation>
    <scope>NUCLEOTIDE SEQUENCE [LARGE SCALE GENOMIC DNA]</scope>
    <source>
        <strain evidence="2">e1252</strain>
    </source>
</reference>